<evidence type="ECO:0000313" key="2">
    <source>
        <dbReference type="EMBL" id="DAE20546.1"/>
    </source>
</evidence>
<accession>A0A8S5QNH5</accession>
<protein>
    <submittedName>
        <fullName evidence="2">Uncharacterized protein</fullName>
    </submittedName>
</protein>
<proteinExistence type="predicted"/>
<sequence>MSIHLLGLVVYPPYGYSLGFPLFLFRLPSWIL</sequence>
<keyword evidence="1" id="KW-0812">Transmembrane</keyword>
<keyword evidence="1" id="KW-1133">Transmembrane helix</keyword>
<feature type="transmembrane region" description="Helical" evidence="1">
    <location>
        <begin position="6"/>
        <end position="25"/>
    </location>
</feature>
<organism evidence="2">
    <name type="scientific">Caudovirales sp. ctSH72</name>
    <dbReference type="NCBI Taxonomy" id="2826773"/>
    <lineage>
        <taxon>Viruses</taxon>
        <taxon>Duplodnaviria</taxon>
        <taxon>Heunggongvirae</taxon>
        <taxon>Uroviricota</taxon>
        <taxon>Caudoviricetes</taxon>
    </lineage>
</organism>
<dbReference type="EMBL" id="BK015697">
    <property type="protein sequence ID" value="DAE20546.1"/>
    <property type="molecule type" value="Genomic_DNA"/>
</dbReference>
<keyword evidence="1" id="KW-0472">Membrane</keyword>
<reference evidence="2" key="1">
    <citation type="journal article" date="2021" name="Proc. Natl. Acad. Sci. U.S.A.">
        <title>A Catalog of Tens of Thousands of Viruses from Human Metagenomes Reveals Hidden Associations with Chronic Diseases.</title>
        <authorList>
            <person name="Tisza M.J."/>
            <person name="Buck C.B."/>
        </authorList>
    </citation>
    <scope>NUCLEOTIDE SEQUENCE</scope>
    <source>
        <strain evidence="2">CtSH72</strain>
    </source>
</reference>
<name>A0A8S5QNH5_9CAUD</name>
<evidence type="ECO:0000256" key="1">
    <source>
        <dbReference type="SAM" id="Phobius"/>
    </source>
</evidence>